<gene>
    <name evidence="2" type="ORF">TPE_1055</name>
</gene>
<dbReference type="STRING" id="1291379.TPE_1055"/>
<evidence type="ECO:0000313" key="3">
    <source>
        <dbReference type="Proteomes" id="UP000015620"/>
    </source>
</evidence>
<dbReference type="EMBL" id="CP004120">
    <property type="protein sequence ID" value="AGT43551.1"/>
    <property type="molecule type" value="Genomic_DNA"/>
</dbReference>
<dbReference type="AlphaFoldDB" id="S6A3G9"/>
<reference evidence="2 3" key="1">
    <citation type="journal article" date="2013" name="PLoS ONE">
        <title>Genome-Wide Relatedness of Treponema pedis, from Gingiva and Necrotic Skin Lesions of Pigs, with the Human Oral Pathogen Treponema denticola.</title>
        <authorList>
            <person name="Svartstrom O."/>
            <person name="Mushtaq M."/>
            <person name="Pringle M."/>
            <person name="Segerman B."/>
        </authorList>
    </citation>
    <scope>NUCLEOTIDE SEQUENCE [LARGE SCALE GENOMIC DNA]</scope>
    <source>
        <strain evidence="2">T A4</strain>
    </source>
</reference>
<feature type="transmembrane region" description="Helical" evidence="1">
    <location>
        <begin position="69"/>
        <end position="86"/>
    </location>
</feature>
<organism evidence="2 3">
    <name type="scientific">Treponema pedis str. T A4</name>
    <dbReference type="NCBI Taxonomy" id="1291379"/>
    <lineage>
        <taxon>Bacteria</taxon>
        <taxon>Pseudomonadati</taxon>
        <taxon>Spirochaetota</taxon>
        <taxon>Spirochaetia</taxon>
        <taxon>Spirochaetales</taxon>
        <taxon>Treponemataceae</taxon>
        <taxon>Treponema</taxon>
    </lineage>
</organism>
<dbReference type="PATRIC" id="fig|1291379.3.peg.1054"/>
<name>S6A3G9_9SPIR</name>
<keyword evidence="1" id="KW-1133">Transmembrane helix</keyword>
<evidence type="ECO:0000256" key="1">
    <source>
        <dbReference type="SAM" id="Phobius"/>
    </source>
</evidence>
<protein>
    <submittedName>
        <fullName evidence="2">Uncharacterized protein</fullName>
    </submittedName>
</protein>
<sequence>MTKSALLFIMFTMVQKDIYLEKNLNTYSKTPRQKVGKYRIVPPPPLYQNNTVYKLTENIDIFLFNNKRIRRFFYFVLCVFLYIYLFKNKSTFLFFNFLKRFNPLSFYGAIGAASFEYIGAYKYRKKPAGINARRKK</sequence>
<dbReference type="Proteomes" id="UP000015620">
    <property type="component" value="Chromosome"/>
</dbReference>
<dbReference type="HOGENOM" id="CLU_1874528_0_0_12"/>
<evidence type="ECO:0000313" key="2">
    <source>
        <dbReference type="EMBL" id="AGT43551.1"/>
    </source>
</evidence>
<keyword evidence="1" id="KW-0812">Transmembrane</keyword>
<accession>S6A3G9</accession>
<dbReference type="KEGG" id="tped:TPE_1055"/>
<feature type="transmembrane region" description="Helical" evidence="1">
    <location>
        <begin position="106"/>
        <end position="123"/>
    </location>
</feature>
<keyword evidence="3" id="KW-1185">Reference proteome</keyword>
<keyword evidence="1" id="KW-0472">Membrane</keyword>
<proteinExistence type="predicted"/>